<evidence type="ECO:0000313" key="1">
    <source>
        <dbReference type="EMBL" id="KGX87880.1"/>
    </source>
</evidence>
<dbReference type="PANTHER" id="PTHR34822:SF1">
    <property type="entry name" value="GRPB FAMILY PROTEIN"/>
    <property type="match status" value="1"/>
</dbReference>
<dbReference type="Gene3D" id="3.30.460.10">
    <property type="entry name" value="Beta Polymerase, domain 2"/>
    <property type="match status" value="1"/>
</dbReference>
<dbReference type="CDD" id="cd07067">
    <property type="entry name" value="HP_PGM_like"/>
    <property type="match status" value="1"/>
</dbReference>
<evidence type="ECO:0008006" key="3">
    <source>
        <dbReference type="Google" id="ProtNLM"/>
    </source>
</evidence>
<dbReference type="Proteomes" id="UP000030528">
    <property type="component" value="Unassembled WGS sequence"/>
</dbReference>
<dbReference type="eggNOG" id="COG2320">
    <property type="taxonomic scope" value="Bacteria"/>
</dbReference>
<reference evidence="1 2" key="1">
    <citation type="submission" date="2013-08" db="EMBL/GenBank/DDBJ databases">
        <authorList>
            <person name="Huang J."/>
            <person name="Wang G."/>
        </authorList>
    </citation>
    <scope>NUCLEOTIDE SEQUENCE [LARGE SCALE GENOMIC DNA]</scope>
    <source>
        <strain evidence="1 2">JSM 076056</strain>
    </source>
</reference>
<dbReference type="InterPro" id="IPR007344">
    <property type="entry name" value="GrpB/CoaE"/>
</dbReference>
<dbReference type="InterPro" id="IPR043519">
    <property type="entry name" value="NT_sf"/>
</dbReference>
<keyword evidence="2" id="KW-1185">Reference proteome</keyword>
<dbReference type="AlphaFoldDB" id="A0A0A5G9T5"/>
<dbReference type="STRING" id="1385510.GCA_000425205_03741"/>
<evidence type="ECO:0000313" key="2">
    <source>
        <dbReference type="Proteomes" id="UP000030528"/>
    </source>
</evidence>
<dbReference type="SMART" id="SM00855">
    <property type="entry name" value="PGAM"/>
    <property type="match status" value="1"/>
</dbReference>
<dbReference type="SUPFAM" id="SSF53254">
    <property type="entry name" value="Phosphoglycerate mutase-like"/>
    <property type="match status" value="1"/>
</dbReference>
<gene>
    <name evidence="1" type="ORF">N781_11535</name>
</gene>
<proteinExistence type="predicted"/>
<dbReference type="InterPro" id="IPR013078">
    <property type="entry name" value="His_Pase_superF_clade-1"/>
</dbReference>
<dbReference type="Gene3D" id="3.40.50.1240">
    <property type="entry name" value="Phosphoglycerate mutase-like"/>
    <property type="match status" value="1"/>
</dbReference>
<dbReference type="PANTHER" id="PTHR34822">
    <property type="entry name" value="GRPB DOMAIN PROTEIN (AFU_ORTHOLOGUE AFUA_1G01530)"/>
    <property type="match status" value="1"/>
</dbReference>
<organism evidence="1 2">
    <name type="scientific">Pontibacillus halophilus JSM 076056 = DSM 19796</name>
    <dbReference type="NCBI Taxonomy" id="1385510"/>
    <lineage>
        <taxon>Bacteria</taxon>
        <taxon>Bacillati</taxon>
        <taxon>Bacillota</taxon>
        <taxon>Bacilli</taxon>
        <taxon>Bacillales</taxon>
        <taxon>Bacillaceae</taxon>
        <taxon>Pontibacillus</taxon>
    </lineage>
</organism>
<dbReference type="Pfam" id="PF04229">
    <property type="entry name" value="GrpB"/>
    <property type="match status" value="1"/>
</dbReference>
<dbReference type="eggNOG" id="COG0406">
    <property type="taxonomic scope" value="Bacteria"/>
</dbReference>
<protein>
    <recommendedName>
        <fullName evidence="3">Phosphoglycerate mutase</fullName>
    </recommendedName>
</protein>
<dbReference type="SUPFAM" id="SSF81301">
    <property type="entry name" value="Nucleotidyltransferase"/>
    <property type="match status" value="1"/>
</dbReference>
<dbReference type="Pfam" id="PF00300">
    <property type="entry name" value="His_Phos_1"/>
    <property type="match status" value="1"/>
</dbReference>
<comment type="caution">
    <text evidence="1">The sequence shown here is derived from an EMBL/GenBank/DDBJ whole genome shotgun (WGS) entry which is preliminary data.</text>
</comment>
<sequence>MKLMKTIVYFVRHAHSIYTPDERERPLSQEGREQASRITSLFAEVPVDVVVSSPYSRAIETIEGTAHQRNLGILEVEAFKERRLAYNAVDDFQAAMEAVWADDTFSWEGDESNVEAQLRGVEALNGLLERYKGQTIVVGTHGNLMTLMMNYFDNQYHYSFWQSLKMPDVYKLVWEDGQYVGAEQVMERMSSVGNKRKVEVYAYQEEWKQKFHEEAAQIRGALGEQVVAIHHIGSTSIPGLAGKPIIDLLPVVRKIEEVDARVASMKELGYVARGEYGLPGRRFFLKGDEERRTHHVHIYEEGSAEITRHLAFRDYIAAHPTIQHDYSTLKRQLAEKYPYDMDGYIRGKHEFVQQVEKEALVWRDLAK</sequence>
<accession>A0A0A5G9T5</accession>
<dbReference type="EMBL" id="AVPE01000029">
    <property type="protein sequence ID" value="KGX87880.1"/>
    <property type="molecule type" value="Genomic_DNA"/>
</dbReference>
<name>A0A0A5G9T5_9BACI</name>
<dbReference type="InterPro" id="IPR029033">
    <property type="entry name" value="His_PPase_superfam"/>
</dbReference>